<sequence>MGNLTENTSSRWHGPRPRPLLGLDSGDKHKEFCTKRQRKMRLLSSSYRTRVIPGSCGLGSIAASMIAWWGAQPRGQSARDTREILAPRAKLI</sequence>
<gene>
    <name evidence="2" type="ORF">EAG_11063</name>
</gene>
<dbReference type="InParanoid" id="E2AAX9"/>
<evidence type="ECO:0000256" key="1">
    <source>
        <dbReference type="SAM" id="MobiDB-lite"/>
    </source>
</evidence>
<name>E2AAX9_CAMFO</name>
<keyword evidence="3" id="KW-1185">Reference proteome</keyword>
<accession>E2AAX9</accession>
<dbReference type="Proteomes" id="UP000000311">
    <property type="component" value="Unassembled WGS sequence"/>
</dbReference>
<protein>
    <submittedName>
        <fullName evidence="2">Uncharacterized protein</fullName>
    </submittedName>
</protein>
<evidence type="ECO:0000313" key="3">
    <source>
        <dbReference type="Proteomes" id="UP000000311"/>
    </source>
</evidence>
<dbReference type="EMBL" id="GL438209">
    <property type="protein sequence ID" value="EFN69410.1"/>
    <property type="molecule type" value="Genomic_DNA"/>
</dbReference>
<proteinExistence type="predicted"/>
<feature type="compositionally biased region" description="Polar residues" evidence="1">
    <location>
        <begin position="1"/>
        <end position="11"/>
    </location>
</feature>
<organism evidence="3">
    <name type="scientific">Camponotus floridanus</name>
    <name type="common">Florida carpenter ant</name>
    <dbReference type="NCBI Taxonomy" id="104421"/>
    <lineage>
        <taxon>Eukaryota</taxon>
        <taxon>Metazoa</taxon>
        <taxon>Ecdysozoa</taxon>
        <taxon>Arthropoda</taxon>
        <taxon>Hexapoda</taxon>
        <taxon>Insecta</taxon>
        <taxon>Pterygota</taxon>
        <taxon>Neoptera</taxon>
        <taxon>Endopterygota</taxon>
        <taxon>Hymenoptera</taxon>
        <taxon>Apocrita</taxon>
        <taxon>Aculeata</taxon>
        <taxon>Formicoidea</taxon>
        <taxon>Formicidae</taxon>
        <taxon>Formicinae</taxon>
        <taxon>Camponotus</taxon>
    </lineage>
</organism>
<feature type="region of interest" description="Disordered" evidence="1">
    <location>
        <begin position="1"/>
        <end position="27"/>
    </location>
</feature>
<reference evidence="2 3" key="1">
    <citation type="journal article" date="2010" name="Science">
        <title>Genomic comparison of the ants Camponotus floridanus and Harpegnathos saltator.</title>
        <authorList>
            <person name="Bonasio R."/>
            <person name="Zhang G."/>
            <person name="Ye C."/>
            <person name="Mutti N.S."/>
            <person name="Fang X."/>
            <person name="Qin N."/>
            <person name="Donahue G."/>
            <person name="Yang P."/>
            <person name="Li Q."/>
            <person name="Li C."/>
            <person name="Zhang P."/>
            <person name="Huang Z."/>
            <person name="Berger S.L."/>
            <person name="Reinberg D."/>
            <person name="Wang J."/>
            <person name="Liebig J."/>
        </authorList>
    </citation>
    <scope>NUCLEOTIDE SEQUENCE [LARGE SCALE GENOMIC DNA]</scope>
    <source>
        <strain evidence="3">C129</strain>
    </source>
</reference>
<dbReference type="AlphaFoldDB" id="E2AAX9"/>
<evidence type="ECO:0000313" key="2">
    <source>
        <dbReference type="EMBL" id="EFN69410.1"/>
    </source>
</evidence>